<dbReference type="InterPro" id="IPR008271">
    <property type="entry name" value="Ser/Thr_kinase_AS"/>
</dbReference>
<evidence type="ECO:0000256" key="7">
    <source>
        <dbReference type="PIRSR" id="PIRSR630616-2"/>
    </source>
</evidence>
<evidence type="ECO:0000256" key="9">
    <source>
        <dbReference type="SAM" id="MobiDB-lite"/>
    </source>
</evidence>
<feature type="region of interest" description="Disordered" evidence="9">
    <location>
        <begin position="398"/>
        <end position="437"/>
    </location>
</feature>
<dbReference type="Gene3D" id="1.10.510.10">
    <property type="entry name" value="Transferase(Phosphotransferase) domain 1"/>
    <property type="match status" value="1"/>
</dbReference>
<dbReference type="SMART" id="SM00220">
    <property type="entry name" value="S_TKc"/>
    <property type="match status" value="1"/>
</dbReference>
<keyword evidence="1" id="KW-0723">Serine/threonine-protein kinase</keyword>
<dbReference type="Pfam" id="PF00069">
    <property type="entry name" value="Pkinase"/>
    <property type="match status" value="2"/>
</dbReference>
<dbReference type="PROSITE" id="PS00108">
    <property type="entry name" value="PROTEIN_KINASE_ST"/>
    <property type="match status" value="1"/>
</dbReference>
<evidence type="ECO:0000256" key="2">
    <source>
        <dbReference type="ARBA" id="ARBA00022679"/>
    </source>
</evidence>
<organism evidence="11 12">
    <name type="scientific">Phlebiopsis gigantea (strain 11061_1 CR5-6)</name>
    <name type="common">White-rot fungus</name>
    <name type="synonym">Peniophora gigantea</name>
    <dbReference type="NCBI Taxonomy" id="745531"/>
    <lineage>
        <taxon>Eukaryota</taxon>
        <taxon>Fungi</taxon>
        <taxon>Dikarya</taxon>
        <taxon>Basidiomycota</taxon>
        <taxon>Agaricomycotina</taxon>
        <taxon>Agaricomycetes</taxon>
        <taxon>Polyporales</taxon>
        <taxon>Phanerochaetaceae</taxon>
        <taxon>Phlebiopsis</taxon>
    </lineage>
</organism>
<evidence type="ECO:0000256" key="3">
    <source>
        <dbReference type="ARBA" id="ARBA00022741"/>
    </source>
</evidence>
<keyword evidence="3 7" id="KW-0547">Nucleotide-binding</keyword>
<dbReference type="GO" id="GO:0005524">
    <property type="term" value="F:ATP binding"/>
    <property type="evidence" value="ECO:0007669"/>
    <property type="project" value="UniProtKB-KW"/>
</dbReference>
<feature type="compositionally biased region" description="Low complexity" evidence="9">
    <location>
        <begin position="923"/>
        <end position="936"/>
    </location>
</feature>
<feature type="compositionally biased region" description="Basic residues" evidence="9">
    <location>
        <begin position="760"/>
        <end position="770"/>
    </location>
</feature>
<dbReference type="STRING" id="745531.A0A0C3RRX4"/>
<reference evidence="11 12" key="1">
    <citation type="journal article" date="2014" name="PLoS Genet.">
        <title>Analysis of the Phlebiopsis gigantea genome, transcriptome and secretome provides insight into its pioneer colonization strategies of wood.</title>
        <authorList>
            <person name="Hori C."/>
            <person name="Ishida T."/>
            <person name="Igarashi K."/>
            <person name="Samejima M."/>
            <person name="Suzuki H."/>
            <person name="Master E."/>
            <person name="Ferreira P."/>
            <person name="Ruiz-Duenas F.J."/>
            <person name="Held B."/>
            <person name="Canessa P."/>
            <person name="Larrondo L.F."/>
            <person name="Schmoll M."/>
            <person name="Druzhinina I.S."/>
            <person name="Kubicek C.P."/>
            <person name="Gaskell J.A."/>
            <person name="Kersten P."/>
            <person name="St John F."/>
            <person name="Glasner J."/>
            <person name="Sabat G."/>
            <person name="Splinter BonDurant S."/>
            <person name="Syed K."/>
            <person name="Yadav J."/>
            <person name="Mgbeahuruike A.C."/>
            <person name="Kovalchuk A."/>
            <person name="Asiegbu F.O."/>
            <person name="Lackner G."/>
            <person name="Hoffmeister D."/>
            <person name="Rencoret J."/>
            <person name="Gutierrez A."/>
            <person name="Sun H."/>
            <person name="Lindquist E."/>
            <person name="Barry K."/>
            <person name="Riley R."/>
            <person name="Grigoriev I.V."/>
            <person name="Henrissat B."/>
            <person name="Kues U."/>
            <person name="Berka R.M."/>
            <person name="Martinez A.T."/>
            <person name="Covert S.F."/>
            <person name="Blanchette R.A."/>
            <person name="Cullen D."/>
        </authorList>
    </citation>
    <scope>NUCLEOTIDE SEQUENCE [LARGE SCALE GENOMIC DNA]</scope>
    <source>
        <strain evidence="11 12">11061_1 CR5-6</strain>
    </source>
</reference>
<gene>
    <name evidence="11" type="ORF">PHLGIDRAFT_111449</name>
</gene>
<evidence type="ECO:0000313" key="11">
    <source>
        <dbReference type="EMBL" id="KIP02956.1"/>
    </source>
</evidence>
<dbReference type="HOGENOM" id="CLU_010087_0_0_1"/>
<dbReference type="Proteomes" id="UP000053257">
    <property type="component" value="Unassembled WGS sequence"/>
</dbReference>
<evidence type="ECO:0000256" key="6">
    <source>
        <dbReference type="PIRSR" id="PIRSR630616-1"/>
    </source>
</evidence>
<proteinExistence type="predicted"/>
<dbReference type="InterPro" id="IPR000719">
    <property type="entry name" value="Prot_kinase_dom"/>
</dbReference>
<feature type="cross-link" description="Glycyl lysine isopeptide (Lys-Gly) (interchain with G-Cter in SUMO2)" evidence="8">
    <location>
        <position position="480"/>
    </location>
</feature>
<dbReference type="EMBL" id="KN840642">
    <property type="protein sequence ID" value="KIP02956.1"/>
    <property type="molecule type" value="Genomic_DNA"/>
</dbReference>
<feature type="region of interest" description="Disordered" evidence="9">
    <location>
        <begin position="903"/>
        <end position="962"/>
    </location>
</feature>
<feature type="non-terminal residue" evidence="11">
    <location>
        <position position="962"/>
    </location>
</feature>
<feature type="compositionally biased region" description="Polar residues" evidence="9">
    <location>
        <begin position="124"/>
        <end position="154"/>
    </location>
</feature>
<feature type="compositionally biased region" description="Low complexity" evidence="9">
    <location>
        <begin position="8"/>
        <end position="27"/>
    </location>
</feature>
<dbReference type="AlphaFoldDB" id="A0A0C3RRX4"/>
<keyword evidence="12" id="KW-1185">Reference proteome</keyword>
<evidence type="ECO:0000313" key="12">
    <source>
        <dbReference type="Proteomes" id="UP000053257"/>
    </source>
</evidence>
<dbReference type="GO" id="GO:0004674">
    <property type="term" value="F:protein serine/threonine kinase activity"/>
    <property type="evidence" value="ECO:0007669"/>
    <property type="project" value="UniProtKB-KW"/>
</dbReference>
<dbReference type="InterPro" id="IPR011009">
    <property type="entry name" value="Kinase-like_dom_sf"/>
</dbReference>
<evidence type="ECO:0000256" key="4">
    <source>
        <dbReference type="ARBA" id="ARBA00022777"/>
    </source>
</evidence>
<keyword evidence="5 7" id="KW-0067">ATP-binding</keyword>
<feature type="active site" description="Proton acceptor" evidence="6">
    <location>
        <position position="478"/>
    </location>
</feature>
<feature type="binding site" evidence="7">
    <location>
        <begin position="482"/>
        <end position="483"/>
    </location>
    <ligand>
        <name>ATP</name>
        <dbReference type="ChEBI" id="CHEBI:30616"/>
    </ligand>
</feature>
<evidence type="ECO:0000256" key="8">
    <source>
        <dbReference type="PIRSR" id="PIRSR630616-3"/>
    </source>
</evidence>
<feature type="binding site" evidence="7">
    <location>
        <position position="516"/>
    </location>
    <ligand>
        <name>ATP</name>
        <dbReference type="ChEBI" id="CHEBI:30616"/>
    </ligand>
</feature>
<dbReference type="SUPFAM" id="SSF56112">
    <property type="entry name" value="Protein kinase-like (PK-like)"/>
    <property type="match status" value="1"/>
</dbReference>
<evidence type="ECO:0000256" key="1">
    <source>
        <dbReference type="ARBA" id="ARBA00022527"/>
    </source>
</evidence>
<feature type="compositionally biased region" description="Polar residues" evidence="9">
    <location>
        <begin position="53"/>
        <end position="62"/>
    </location>
</feature>
<sequence length="962" mass="102457">MLQYSVQLPPLSLSSSKPKARKAASASAPPPPLPSTDTAHDSHPTMFKRTGTAGRSRSTISSGPAYGHSIPLAISTAFPPPHQSSQASGRASPSSPSFSMPSSSLSSPSLPPTPSLGSSFPFPQQTQKAPSPRLSSAQLSKASTRSPFFTSSALPSVPVPVPGTRSPRLSKAAPLPLSQGLPSPALPSPVVLHSATNSYYEQTASGASSMRSSFSSSAIDVLSPGDVIGEGSDLQGQLVRRVSVLGEPQDEEQPAKTFRVVRKLGAGSYAVVYLVQEVLRLGDIEETDEECESDGGDLDMSMDGHDRDEVCVVKERRSEPVYGKEYAIKVLSKANLDEEALSAQLLEATIHQSIPAHPNVVTLHRTLETQAYLLLLLEFVPGEDLFYFLEQSRDHYDPSAISPTTPSAALPSTSPSGSSDCSMSSETSARTPPTPSLLATLSPNKLLSRTRLKLIASMFKQMCDAVAACHERGVFHRDIKPENFIVTDGFLEVLVPGLGGFEEVRRERRVVVKLTDFGLSTTEVHSADMDCGSAPYMSYECRNNIHPTYMPRAADVWSLGIVLINMLYHYNPWTDTTQRACSAFSLFQQNPVGFFTSRFAGMTPPVAEFLANKVFCILPDPMDDSPRVTAKEFGLWIRDLPDLLSPPLRPGHHSRAASFSVNLTEVPGYSLASVPHSRRPSLRSAAGSRTPSLLPPPQRASWATSSISRQPSLGAFEEVEQEGFPASGLPPVHDHEIEEEADLEEELQNDESNSRSASTQKRRRRGRKGKGAAPVVAPAPALVDDSIANLAQALARELSKTAKRASGANVSSPLATSTVYNSTDAQTQQPIPPTLPPVPVPVAAPAPMITKKPSKWKLGFGKSSSNNGSSAASSLAGVKEDQSTASKATSLIMGLNAPSTSSQLKAAAHASTHPYGHGHTGPSAPSASSTSFISHATTRHGPASANSSVVSLDDPAWQRGRR</sequence>
<keyword evidence="4" id="KW-0418">Kinase</keyword>
<feature type="region of interest" description="Disordered" evidence="9">
    <location>
        <begin position="741"/>
        <end position="775"/>
    </location>
</feature>
<name>A0A0C3RRX4_PHLG1</name>
<feature type="region of interest" description="Disordered" evidence="9">
    <location>
        <begin position="1"/>
        <end position="182"/>
    </location>
</feature>
<evidence type="ECO:0000256" key="5">
    <source>
        <dbReference type="ARBA" id="ARBA00022840"/>
    </source>
</evidence>
<dbReference type="PROSITE" id="PS50011">
    <property type="entry name" value="PROTEIN_KINASE_DOM"/>
    <property type="match status" value="1"/>
</dbReference>
<evidence type="ECO:0000259" key="10">
    <source>
        <dbReference type="PROSITE" id="PS50011"/>
    </source>
</evidence>
<feature type="region of interest" description="Disordered" evidence="9">
    <location>
        <begin position="855"/>
        <end position="879"/>
    </location>
</feature>
<accession>A0A0C3RRX4</accession>
<dbReference type="OrthoDB" id="541276at2759"/>
<dbReference type="PANTHER" id="PTHR24350">
    <property type="entry name" value="SERINE/THREONINE-PROTEIN KINASE IAL-RELATED"/>
    <property type="match status" value="1"/>
</dbReference>
<dbReference type="InterPro" id="IPR030616">
    <property type="entry name" value="Aur-like"/>
</dbReference>
<dbReference type="Gene3D" id="3.30.200.20">
    <property type="entry name" value="Phosphorylase Kinase, domain 1"/>
    <property type="match status" value="1"/>
</dbReference>
<feature type="region of interest" description="Disordered" evidence="9">
    <location>
        <begin position="672"/>
        <end position="707"/>
    </location>
</feature>
<feature type="compositionally biased region" description="Low complexity" evidence="9">
    <location>
        <begin position="92"/>
        <end position="108"/>
    </location>
</feature>
<feature type="domain" description="Protein kinase" evidence="10">
    <location>
        <begin position="258"/>
        <end position="637"/>
    </location>
</feature>
<keyword evidence="2" id="KW-0808">Transferase</keyword>
<feature type="compositionally biased region" description="Low complexity" evidence="9">
    <location>
        <begin position="857"/>
        <end position="877"/>
    </location>
</feature>
<protein>
    <recommendedName>
        <fullName evidence="10">Protein kinase domain-containing protein</fullName>
    </recommendedName>
</protein>